<dbReference type="PANTHER" id="PTHR12919">
    <property type="entry name" value="30S RIBOSOMAL PROTEIN S16"/>
    <property type="match status" value="1"/>
</dbReference>
<dbReference type="GO" id="GO:0006412">
    <property type="term" value="P:translation"/>
    <property type="evidence" value="ECO:0007669"/>
    <property type="project" value="UniProtKB-UniRule"/>
</dbReference>
<keyword evidence="2 3" id="KW-0687">Ribonucleoprotein</keyword>
<gene>
    <name evidence="3" type="primary">rpsP</name>
    <name evidence="4" type="ORF">Deia_00121</name>
</gene>
<dbReference type="Gene3D" id="3.30.1320.10">
    <property type="match status" value="1"/>
</dbReference>
<organism evidence="4 5">
    <name type="scientific">Candidatus Deianiraea vastatrix</name>
    <dbReference type="NCBI Taxonomy" id="2163644"/>
    <lineage>
        <taxon>Bacteria</taxon>
        <taxon>Pseudomonadati</taxon>
        <taxon>Pseudomonadota</taxon>
        <taxon>Alphaproteobacteria</taxon>
        <taxon>Rickettsiales</taxon>
        <taxon>Candidatus Deianiraeaceae</taxon>
        <taxon>Candidatus Deianiraea</taxon>
    </lineage>
</organism>
<dbReference type="PROSITE" id="PS00732">
    <property type="entry name" value="RIBOSOMAL_S16"/>
    <property type="match status" value="1"/>
</dbReference>
<evidence type="ECO:0000313" key="4">
    <source>
        <dbReference type="EMBL" id="QED22933.1"/>
    </source>
</evidence>
<evidence type="ECO:0000256" key="3">
    <source>
        <dbReference type="HAMAP-Rule" id="MF_00385"/>
    </source>
</evidence>
<proteinExistence type="inferred from homology"/>
<accession>A0A5B8XC57</accession>
<dbReference type="AlphaFoldDB" id="A0A5B8XC57"/>
<dbReference type="Proteomes" id="UP000321934">
    <property type="component" value="Chromosome"/>
</dbReference>
<keyword evidence="5" id="KW-1185">Reference proteome</keyword>
<dbReference type="PANTHER" id="PTHR12919:SF20">
    <property type="entry name" value="SMALL RIBOSOMAL SUBUNIT PROTEIN BS16M"/>
    <property type="match status" value="1"/>
</dbReference>
<dbReference type="GO" id="GO:0005737">
    <property type="term" value="C:cytoplasm"/>
    <property type="evidence" value="ECO:0007669"/>
    <property type="project" value="UniProtKB-ARBA"/>
</dbReference>
<dbReference type="GO" id="GO:0003735">
    <property type="term" value="F:structural constituent of ribosome"/>
    <property type="evidence" value="ECO:0007669"/>
    <property type="project" value="InterPro"/>
</dbReference>
<protein>
    <recommendedName>
        <fullName evidence="3">Small ribosomal subunit protein bS16</fullName>
    </recommendedName>
</protein>
<evidence type="ECO:0000256" key="2">
    <source>
        <dbReference type="ARBA" id="ARBA00023274"/>
    </source>
</evidence>
<evidence type="ECO:0000256" key="1">
    <source>
        <dbReference type="ARBA" id="ARBA00022980"/>
    </source>
</evidence>
<reference evidence="4 5" key="1">
    <citation type="journal article" date="2019" name="ISME J.">
        <title>Deianiraea, an extracellular bacterium associated with the ciliate Paramecium, suggests an alternative scenario for the evolution of Rickettsiales.</title>
        <authorList>
            <person name="Castelli M."/>
            <person name="Sabaneyeva E."/>
            <person name="Lanzoni O."/>
            <person name="Lebedeva N."/>
            <person name="Floriano A.M."/>
            <person name="Gaiarsa S."/>
            <person name="Benken K."/>
            <person name="Modeo L."/>
            <person name="Bandi C."/>
            <person name="Potekhin A."/>
            <person name="Sassera D."/>
            <person name="Petroni G."/>
        </authorList>
    </citation>
    <scope>NUCLEOTIDE SEQUENCE [LARGE SCALE GENOMIC DNA]</scope>
    <source>
        <strain evidence="4">CyL4-1</strain>
    </source>
</reference>
<dbReference type="InterPro" id="IPR000307">
    <property type="entry name" value="Ribosomal_bS16"/>
</dbReference>
<dbReference type="Pfam" id="PF00886">
    <property type="entry name" value="Ribosomal_S16"/>
    <property type="match status" value="1"/>
</dbReference>
<dbReference type="OrthoDB" id="9807878at2"/>
<dbReference type="SUPFAM" id="SSF54565">
    <property type="entry name" value="Ribosomal protein S16"/>
    <property type="match status" value="1"/>
</dbReference>
<keyword evidence="1 3" id="KW-0689">Ribosomal protein</keyword>
<dbReference type="RefSeq" id="WP_146820240.1">
    <property type="nucleotide sequence ID" value="NZ_CP029077.1"/>
</dbReference>
<comment type="similarity">
    <text evidence="3">Belongs to the bacterial ribosomal protein bS16 family.</text>
</comment>
<dbReference type="InterPro" id="IPR023803">
    <property type="entry name" value="Ribosomal_bS16_dom_sf"/>
</dbReference>
<dbReference type="NCBIfam" id="TIGR00002">
    <property type="entry name" value="S16"/>
    <property type="match status" value="1"/>
</dbReference>
<dbReference type="EMBL" id="CP029077">
    <property type="protein sequence ID" value="QED22933.1"/>
    <property type="molecule type" value="Genomic_DNA"/>
</dbReference>
<dbReference type="InterPro" id="IPR020592">
    <property type="entry name" value="Ribosomal_bS16_CS"/>
</dbReference>
<dbReference type="GO" id="GO:0015935">
    <property type="term" value="C:small ribosomal subunit"/>
    <property type="evidence" value="ECO:0007669"/>
    <property type="project" value="TreeGrafter"/>
</dbReference>
<dbReference type="HAMAP" id="MF_00385">
    <property type="entry name" value="Ribosomal_bS16"/>
    <property type="match status" value="1"/>
</dbReference>
<sequence>MSLKIRLSRGGKKSQPCYRIVVANSTSPRDGKFIENIGYYHPTLPDTGKRLSLDSERFLYWFKIGARPTDRVARLAHKTSELKAVVSEFFNPQKNKKSKESN</sequence>
<name>A0A5B8XC57_9RICK</name>
<evidence type="ECO:0000313" key="5">
    <source>
        <dbReference type="Proteomes" id="UP000321934"/>
    </source>
</evidence>